<name>A0A8S1YGD6_9CILI</name>
<evidence type="ECO:0000313" key="1">
    <source>
        <dbReference type="EMBL" id="CAD8213050.1"/>
    </source>
</evidence>
<proteinExistence type="predicted"/>
<sequence length="116" mass="14144">MHTEVMNQRGNKLKLIHITELKIHVKATCMHQQINELLQKKTKLDMFEQEKQREQHHNMNMQKVQRRIQLSENKAYPRICLLRFKETQMEKMQRAQQQHYPGSYQRAFSTIPLRLM</sequence>
<dbReference type="Proteomes" id="UP000689195">
    <property type="component" value="Unassembled WGS sequence"/>
</dbReference>
<reference evidence="1" key="1">
    <citation type="submission" date="2021-01" db="EMBL/GenBank/DDBJ databases">
        <authorList>
            <consortium name="Genoscope - CEA"/>
            <person name="William W."/>
        </authorList>
    </citation>
    <scope>NUCLEOTIDE SEQUENCE</scope>
</reference>
<comment type="caution">
    <text evidence="1">The sequence shown here is derived from an EMBL/GenBank/DDBJ whole genome shotgun (WGS) entry which is preliminary data.</text>
</comment>
<evidence type="ECO:0000313" key="2">
    <source>
        <dbReference type="Proteomes" id="UP000689195"/>
    </source>
</evidence>
<protein>
    <submittedName>
        <fullName evidence="1">Uncharacterized protein</fullName>
    </submittedName>
</protein>
<dbReference type="AlphaFoldDB" id="A0A8S1YGD6"/>
<dbReference type="EMBL" id="CAJJDO010000173">
    <property type="protein sequence ID" value="CAD8213050.1"/>
    <property type="molecule type" value="Genomic_DNA"/>
</dbReference>
<gene>
    <name evidence="1" type="ORF">PPENT_87.1.T1730018</name>
</gene>
<accession>A0A8S1YGD6</accession>
<keyword evidence="2" id="KW-1185">Reference proteome</keyword>
<organism evidence="1 2">
    <name type="scientific">Paramecium pentaurelia</name>
    <dbReference type="NCBI Taxonomy" id="43138"/>
    <lineage>
        <taxon>Eukaryota</taxon>
        <taxon>Sar</taxon>
        <taxon>Alveolata</taxon>
        <taxon>Ciliophora</taxon>
        <taxon>Intramacronucleata</taxon>
        <taxon>Oligohymenophorea</taxon>
        <taxon>Peniculida</taxon>
        <taxon>Parameciidae</taxon>
        <taxon>Paramecium</taxon>
    </lineage>
</organism>